<dbReference type="Pfam" id="PF15864">
    <property type="entry name" value="PglL_A"/>
    <property type="match status" value="1"/>
</dbReference>
<evidence type="ECO:0000259" key="8">
    <source>
        <dbReference type="Pfam" id="PF15864"/>
    </source>
</evidence>
<comment type="subcellular location">
    <subcellularLocation>
        <location evidence="1">Membrane</location>
        <topology evidence="1">Multi-pass membrane protein</topology>
    </subcellularLocation>
</comment>
<dbReference type="EMBL" id="NOIG01000013">
    <property type="protein sequence ID" value="OYD48023.1"/>
    <property type="molecule type" value="Genomic_DNA"/>
</dbReference>
<dbReference type="OrthoDB" id="4448at2"/>
<keyword evidence="2 5" id="KW-0812">Transmembrane</keyword>
<feature type="transmembrane region" description="Helical" evidence="5">
    <location>
        <begin position="212"/>
        <end position="231"/>
    </location>
</feature>
<dbReference type="InterPro" id="IPR021797">
    <property type="entry name" value="Wzy_C_2"/>
</dbReference>
<dbReference type="InterPro" id="IPR007016">
    <property type="entry name" value="O-antigen_ligase-rel_domated"/>
</dbReference>
<protein>
    <submittedName>
        <fullName evidence="9">Polymerase</fullName>
    </submittedName>
</protein>
<evidence type="ECO:0000313" key="10">
    <source>
        <dbReference type="Proteomes" id="UP000215441"/>
    </source>
</evidence>
<feature type="transmembrane region" description="Helical" evidence="5">
    <location>
        <begin position="347"/>
        <end position="366"/>
    </location>
</feature>
<feature type="transmembrane region" description="Helical" evidence="5">
    <location>
        <begin position="316"/>
        <end position="335"/>
    </location>
</feature>
<feature type="transmembrane region" description="Helical" evidence="5">
    <location>
        <begin position="187"/>
        <end position="205"/>
    </location>
</feature>
<feature type="transmembrane region" description="Helical" evidence="5">
    <location>
        <begin position="124"/>
        <end position="143"/>
    </location>
</feature>
<feature type="transmembrane region" description="Helical" evidence="5">
    <location>
        <begin position="71"/>
        <end position="94"/>
    </location>
</feature>
<dbReference type="PANTHER" id="PTHR37422">
    <property type="entry name" value="TEICHURONIC ACID BIOSYNTHESIS PROTEIN TUAE"/>
    <property type="match status" value="1"/>
</dbReference>
<name>A0A235EGX5_9BURK</name>
<dbReference type="Proteomes" id="UP000215441">
    <property type="component" value="Unassembled WGS sequence"/>
</dbReference>
<keyword evidence="3 5" id="KW-1133">Transmembrane helix</keyword>
<proteinExistence type="predicted"/>
<feature type="transmembrane region" description="Helical" evidence="5">
    <location>
        <begin position="398"/>
        <end position="418"/>
    </location>
</feature>
<evidence type="ECO:0000256" key="1">
    <source>
        <dbReference type="ARBA" id="ARBA00004141"/>
    </source>
</evidence>
<dbReference type="InterPro" id="IPR031726">
    <property type="entry name" value="PglL_A"/>
</dbReference>
<dbReference type="InterPro" id="IPR051533">
    <property type="entry name" value="WaaL-like"/>
</dbReference>
<feature type="domain" description="Virulence factor membrane-bound polymerase C-terminal" evidence="7">
    <location>
        <begin position="347"/>
        <end position="523"/>
    </location>
</feature>
<dbReference type="Pfam" id="PF11846">
    <property type="entry name" value="Wzy_C_2"/>
    <property type="match status" value="1"/>
</dbReference>
<dbReference type="RefSeq" id="WP_094291517.1">
    <property type="nucleotide sequence ID" value="NZ_NOIG01000013.1"/>
</dbReference>
<dbReference type="GO" id="GO:0016020">
    <property type="term" value="C:membrane"/>
    <property type="evidence" value="ECO:0007669"/>
    <property type="project" value="UniProtKB-SubCell"/>
</dbReference>
<evidence type="ECO:0000256" key="2">
    <source>
        <dbReference type="ARBA" id="ARBA00022692"/>
    </source>
</evidence>
<gene>
    <name evidence="9" type="ORF">CBY09_20960</name>
</gene>
<dbReference type="AlphaFoldDB" id="A0A235EGX5"/>
<keyword evidence="10" id="KW-1185">Reference proteome</keyword>
<reference evidence="9 10" key="1">
    <citation type="submission" date="2017-07" db="EMBL/GenBank/DDBJ databases">
        <title>Acidovorax KNDSW TSA 6 genome sequence and assembly.</title>
        <authorList>
            <person name="Mayilraj S."/>
        </authorList>
    </citation>
    <scope>NUCLEOTIDE SEQUENCE [LARGE SCALE GENOMIC DNA]</scope>
    <source>
        <strain evidence="9 10">KNDSW-TSA6</strain>
    </source>
</reference>
<feature type="domain" description="Protein glycosylation ligase" evidence="8">
    <location>
        <begin position="111"/>
        <end position="134"/>
    </location>
</feature>
<accession>A0A235EGX5</accession>
<evidence type="ECO:0000313" key="9">
    <source>
        <dbReference type="EMBL" id="OYD48023.1"/>
    </source>
</evidence>
<evidence type="ECO:0000256" key="3">
    <source>
        <dbReference type="ARBA" id="ARBA00022989"/>
    </source>
</evidence>
<evidence type="ECO:0000259" key="7">
    <source>
        <dbReference type="Pfam" id="PF11846"/>
    </source>
</evidence>
<evidence type="ECO:0000256" key="4">
    <source>
        <dbReference type="ARBA" id="ARBA00023136"/>
    </source>
</evidence>
<feature type="transmembrane region" description="Helical" evidence="5">
    <location>
        <begin position="163"/>
        <end position="181"/>
    </location>
</feature>
<keyword evidence="4 5" id="KW-0472">Membrane</keyword>
<dbReference type="Pfam" id="PF04932">
    <property type="entry name" value="Wzy_C"/>
    <property type="match status" value="1"/>
</dbReference>
<sequence length="537" mass="58489">MFFDAVAAPLFLVALTLPFVFGYTQPPSSNFWPVMASWSCGLVMLLLWWWRSRRARAGAEGGVEGRVFIATQLAAGLLLAALLGSVIGLVQYFAGDVGLSPWVQASTPGQAIGNLRQRNQQASLLSLGVWALLWILAQIQARLDAGGKAAQVQEVLLGGGRPWPAWLVGILLAWGMALLATGSAATASRTGALQWLVVLGLLILWRASCGRVALGLSLAGVLLYVAAAWLLPRLLLEWTGFTMDGLFTRILDEEQACTSRRALWANVLHLIAEKPWLGWGWGELDYAHYVTLFPGVRFCVLLDNAHNLPLQLAVELGLPVAVLVCATVGVWMVRAKPWRESDPVRQLAWGVLAIIGVHSLLEFPLWYGPFQVVTLLAVALLWQGALPRWLVGPAARVAVGMAVAGAVMLGGMAARDYYRVSLLYRPVPLRPAAYQDDTAAKVSDTLFFSDQVDFALLTNTSLTRETAPQINLLARELLHFSPEPRVIQALIESAVLLGKDDEAAFHMKRYRIAYPAEYERWKRPGAAKASSGVSTAP</sequence>
<feature type="transmembrane region" description="Helical" evidence="5">
    <location>
        <begin position="32"/>
        <end position="50"/>
    </location>
</feature>
<comment type="caution">
    <text evidence="9">The sequence shown here is derived from an EMBL/GenBank/DDBJ whole genome shotgun (WGS) entry which is preliminary data.</text>
</comment>
<feature type="domain" description="O-antigen ligase-related" evidence="6">
    <location>
        <begin position="175"/>
        <end position="324"/>
    </location>
</feature>
<dbReference type="PANTHER" id="PTHR37422:SF21">
    <property type="entry name" value="EXOQ-LIKE PROTEIN"/>
    <property type="match status" value="1"/>
</dbReference>
<organism evidence="9 10">
    <name type="scientific">Acidovorax kalamii</name>
    <dbReference type="NCBI Taxonomy" id="2004485"/>
    <lineage>
        <taxon>Bacteria</taxon>
        <taxon>Pseudomonadati</taxon>
        <taxon>Pseudomonadota</taxon>
        <taxon>Betaproteobacteria</taxon>
        <taxon>Burkholderiales</taxon>
        <taxon>Comamonadaceae</taxon>
        <taxon>Acidovorax</taxon>
    </lineage>
</organism>
<evidence type="ECO:0000256" key="5">
    <source>
        <dbReference type="SAM" id="Phobius"/>
    </source>
</evidence>
<evidence type="ECO:0000259" key="6">
    <source>
        <dbReference type="Pfam" id="PF04932"/>
    </source>
</evidence>